<feature type="region of interest" description="Disordered" evidence="1">
    <location>
        <begin position="22"/>
        <end position="51"/>
    </location>
</feature>
<feature type="compositionally biased region" description="Low complexity" evidence="1">
    <location>
        <begin position="571"/>
        <end position="582"/>
    </location>
</feature>
<feature type="domain" description="DUF676" evidence="2">
    <location>
        <begin position="262"/>
        <end position="512"/>
    </location>
</feature>
<evidence type="ECO:0000313" key="3">
    <source>
        <dbReference type="EMBL" id="KAG2488152.1"/>
    </source>
</evidence>
<dbReference type="SUPFAM" id="SSF53474">
    <property type="entry name" value="alpha/beta-Hydrolases"/>
    <property type="match status" value="1"/>
</dbReference>
<dbReference type="Proteomes" id="UP000612055">
    <property type="component" value="Unassembled WGS sequence"/>
</dbReference>
<dbReference type="InterPro" id="IPR007751">
    <property type="entry name" value="DUF676_lipase-like"/>
</dbReference>
<feature type="compositionally biased region" description="Low complexity" evidence="1">
    <location>
        <begin position="224"/>
        <end position="255"/>
    </location>
</feature>
<comment type="caution">
    <text evidence="3">The sequence shown here is derived from an EMBL/GenBank/DDBJ whole genome shotgun (WGS) entry which is preliminary data.</text>
</comment>
<dbReference type="InterPro" id="IPR044294">
    <property type="entry name" value="Lipase-like"/>
</dbReference>
<sequence>MLLGLKHKLQALSWQAHGNSGHRHVLLHGGTPPRPSPSPGSPAAVARAPQPPVTAAAAATGTAAGAILPSTPTEAPMQRLEALFARLASAVHHPHAPSTCGSDPGAALAAGASAEAAPLATALAEQQGPHTDADASTRGQQCCGCAASGDGTDSTSAAETSNAGGSGGGSGIGGGGGFSLGRLTRWRSSHAAAARAPSTASDAAAAAVTSPLFASASQSPRAASAAAGAQAPGPTSGRGGPAASAGPSGSGRPQGPAGGGATHLIIFANGLFGSPSNWSVIVEKLRERLDPKTVVLHPSQVNRLTATYDGIDVCGRRLADEIRAVAAAHPGLQRISVVGHSMGGLLLRYALGLLYDPSTGRVAGLRPAHFVTLATPHCGCDAEGLAQVPFIGWVAGAPPVQKVLQVLSVPTAGLMFRRTGRQFFMADAPASASSSSPAAAAAAAAPRGRGLSTAQAGARAGGGSAAAAGADGPLLFRMTQDDPARGEYFYSALASFASRTAYANTDGDHLVGWANSSLRFMHQLPRLPPQAAQARGVVLQDPLLAAFDVRHKPDREPQSAAGSADLPIDLPPATASASASTATSTSAAPANALGAAKGPASPRAASNAAKPDSAAAALAAAAYRGLASAGSGDYGDSDSTGAYGGGGGGAGPSPAATAARAETMLRRLQRLPWRRIDVSFRGALFGFAHNNIQVTRRWMNFEGMAVAGHLAEQVAELEAQWHRMEAARAQAGPAGPGSGAGVTAGAMTRLPSAGTGPGAEASPLLPVQGGGGSASVSAETGAAGPVGVGAGAGCGAVGEGARTHQPLLTEAQGRAVEREMEVAEPERTSKMVSADPNFAFINAVAASKTAYDCCGILTDGGFTLSVDLMADFLNWVLDGGVKDNFEKACILDFIIRHHSSKNLTGLGKDLFMRYLGLSRTNCCGKCHNPGHNKNHCPF</sequence>
<dbReference type="Pfam" id="PF05057">
    <property type="entry name" value="DUF676"/>
    <property type="match status" value="1"/>
</dbReference>
<gene>
    <name evidence="3" type="ORF">HYH03_013295</name>
</gene>
<keyword evidence="4" id="KW-1185">Reference proteome</keyword>
<dbReference type="PANTHER" id="PTHR12482:SF11">
    <property type="entry name" value="LIPASE YOR059C ISOFORM X1"/>
    <property type="match status" value="1"/>
</dbReference>
<evidence type="ECO:0000313" key="4">
    <source>
        <dbReference type="Proteomes" id="UP000612055"/>
    </source>
</evidence>
<dbReference type="PANTHER" id="PTHR12482">
    <property type="entry name" value="LIPASE ROG1-RELATED-RELATED"/>
    <property type="match status" value="1"/>
</dbReference>
<feature type="compositionally biased region" description="Polar residues" evidence="1">
    <location>
        <begin position="151"/>
        <end position="163"/>
    </location>
</feature>
<accession>A0A835XRA6</accession>
<dbReference type="AlphaFoldDB" id="A0A835XRA6"/>
<evidence type="ECO:0000256" key="1">
    <source>
        <dbReference type="SAM" id="MobiDB-lite"/>
    </source>
</evidence>
<reference evidence="3" key="1">
    <citation type="journal article" date="2020" name="bioRxiv">
        <title>Comparative genomics of Chlamydomonas.</title>
        <authorList>
            <person name="Craig R.J."/>
            <person name="Hasan A.R."/>
            <person name="Ness R.W."/>
            <person name="Keightley P.D."/>
        </authorList>
    </citation>
    <scope>NUCLEOTIDE SEQUENCE</scope>
    <source>
        <strain evidence="3">CCAP 11/70</strain>
    </source>
</reference>
<feature type="region of interest" description="Disordered" evidence="1">
    <location>
        <begin position="224"/>
        <end position="258"/>
    </location>
</feature>
<protein>
    <recommendedName>
        <fullName evidence="2">DUF676 domain-containing protein</fullName>
    </recommendedName>
</protein>
<dbReference type="OrthoDB" id="273452at2759"/>
<proteinExistence type="predicted"/>
<dbReference type="InterPro" id="IPR029058">
    <property type="entry name" value="AB_hydrolase_fold"/>
</dbReference>
<name>A0A835XRA6_9CHLO</name>
<feature type="region of interest" description="Disordered" evidence="1">
    <location>
        <begin position="145"/>
        <end position="173"/>
    </location>
</feature>
<feature type="compositionally biased region" description="Low complexity" evidence="1">
    <location>
        <begin position="41"/>
        <end position="51"/>
    </location>
</feature>
<dbReference type="EMBL" id="JAEHOE010000087">
    <property type="protein sequence ID" value="KAG2488152.1"/>
    <property type="molecule type" value="Genomic_DNA"/>
</dbReference>
<dbReference type="Gene3D" id="3.40.50.1820">
    <property type="entry name" value="alpha/beta hydrolase"/>
    <property type="match status" value="1"/>
</dbReference>
<organism evidence="3 4">
    <name type="scientific">Edaphochlamys debaryana</name>
    <dbReference type="NCBI Taxonomy" id="47281"/>
    <lineage>
        <taxon>Eukaryota</taxon>
        <taxon>Viridiplantae</taxon>
        <taxon>Chlorophyta</taxon>
        <taxon>core chlorophytes</taxon>
        <taxon>Chlorophyceae</taxon>
        <taxon>CS clade</taxon>
        <taxon>Chlamydomonadales</taxon>
        <taxon>Chlamydomonadales incertae sedis</taxon>
        <taxon>Edaphochlamys</taxon>
    </lineage>
</organism>
<evidence type="ECO:0000259" key="2">
    <source>
        <dbReference type="Pfam" id="PF05057"/>
    </source>
</evidence>
<feature type="region of interest" description="Disordered" evidence="1">
    <location>
        <begin position="553"/>
        <end position="582"/>
    </location>
</feature>
<feature type="compositionally biased region" description="Gly residues" evidence="1">
    <location>
        <begin position="164"/>
        <end position="173"/>
    </location>
</feature>